<feature type="compositionally biased region" description="Basic and acidic residues" evidence="2">
    <location>
        <begin position="2073"/>
        <end position="2090"/>
    </location>
</feature>
<organism evidence="4 5">
    <name type="scientific">Aedes aegypti</name>
    <name type="common">Yellowfever mosquito</name>
    <name type="synonym">Culex aegypti</name>
    <dbReference type="NCBI Taxonomy" id="7159"/>
    <lineage>
        <taxon>Eukaryota</taxon>
        <taxon>Metazoa</taxon>
        <taxon>Ecdysozoa</taxon>
        <taxon>Arthropoda</taxon>
        <taxon>Hexapoda</taxon>
        <taxon>Insecta</taxon>
        <taxon>Pterygota</taxon>
        <taxon>Neoptera</taxon>
        <taxon>Endopterygota</taxon>
        <taxon>Diptera</taxon>
        <taxon>Nematocera</taxon>
        <taxon>Culicoidea</taxon>
        <taxon>Culicidae</taxon>
        <taxon>Culicinae</taxon>
        <taxon>Aedini</taxon>
        <taxon>Aedes</taxon>
        <taxon>Stegomyia</taxon>
    </lineage>
</organism>
<feature type="compositionally biased region" description="Basic and acidic residues" evidence="2">
    <location>
        <begin position="578"/>
        <end position="589"/>
    </location>
</feature>
<feature type="compositionally biased region" description="Basic and acidic residues" evidence="2">
    <location>
        <begin position="293"/>
        <end position="315"/>
    </location>
</feature>
<feature type="compositionally biased region" description="Basic residues" evidence="2">
    <location>
        <begin position="2667"/>
        <end position="2677"/>
    </location>
</feature>
<feature type="compositionally biased region" description="Basic and acidic residues" evidence="2">
    <location>
        <begin position="347"/>
        <end position="359"/>
    </location>
</feature>
<feature type="region of interest" description="Disordered" evidence="2">
    <location>
        <begin position="1269"/>
        <end position="1304"/>
    </location>
</feature>
<keyword evidence="3" id="KW-0812">Transmembrane</keyword>
<feature type="compositionally biased region" description="Basic and acidic residues" evidence="2">
    <location>
        <begin position="1776"/>
        <end position="1789"/>
    </location>
</feature>
<feature type="region of interest" description="Disordered" evidence="2">
    <location>
        <begin position="36"/>
        <end position="192"/>
    </location>
</feature>
<feature type="compositionally biased region" description="Low complexity" evidence="2">
    <location>
        <begin position="1393"/>
        <end position="1410"/>
    </location>
</feature>
<feature type="compositionally biased region" description="Polar residues" evidence="2">
    <location>
        <begin position="1976"/>
        <end position="1992"/>
    </location>
</feature>
<protein>
    <submittedName>
        <fullName evidence="4">Uncharacterized protein</fullName>
    </submittedName>
</protein>
<feature type="compositionally biased region" description="Basic and acidic residues" evidence="2">
    <location>
        <begin position="977"/>
        <end position="999"/>
    </location>
</feature>
<feature type="region of interest" description="Disordered" evidence="2">
    <location>
        <begin position="736"/>
        <end position="864"/>
    </location>
</feature>
<feature type="compositionally biased region" description="Low complexity" evidence="2">
    <location>
        <begin position="776"/>
        <end position="789"/>
    </location>
</feature>
<feature type="region of interest" description="Disordered" evidence="2">
    <location>
        <begin position="2283"/>
        <end position="2307"/>
    </location>
</feature>
<feature type="compositionally biased region" description="Basic and acidic residues" evidence="2">
    <location>
        <begin position="369"/>
        <end position="398"/>
    </location>
</feature>
<feature type="compositionally biased region" description="Basic and acidic residues" evidence="2">
    <location>
        <begin position="1616"/>
        <end position="1633"/>
    </location>
</feature>
<dbReference type="EnsemblMetazoa" id="AAEL019720-RH">
    <property type="protein sequence ID" value="AAEL019720-PH"/>
    <property type="gene ID" value="AAEL019720"/>
</dbReference>
<feature type="compositionally biased region" description="Acidic residues" evidence="2">
    <location>
        <begin position="747"/>
        <end position="756"/>
    </location>
</feature>
<evidence type="ECO:0000256" key="1">
    <source>
        <dbReference type="SAM" id="Coils"/>
    </source>
</evidence>
<feature type="region of interest" description="Disordered" evidence="2">
    <location>
        <begin position="1432"/>
        <end position="1503"/>
    </location>
</feature>
<dbReference type="Proteomes" id="UP000008820">
    <property type="component" value="Chromosome 2"/>
</dbReference>
<evidence type="ECO:0000256" key="2">
    <source>
        <dbReference type="SAM" id="MobiDB-lite"/>
    </source>
</evidence>
<feature type="region of interest" description="Disordered" evidence="2">
    <location>
        <begin position="566"/>
        <end position="646"/>
    </location>
</feature>
<evidence type="ECO:0000313" key="4">
    <source>
        <dbReference type="EnsemblMetazoa" id="AAEL019720-PH"/>
    </source>
</evidence>
<feature type="region of interest" description="Disordered" evidence="2">
    <location>
        <begin position="1892"/>
        <end position="1932"/>
    </location>
</feature>
<evidence type="ECO:0000256" key="3">
    <source>
        <dbReference type="SAM" id="Phobius"/>
    </source>
</evidence>
<reference evidence="4 5" key="1">
    <citation type="submission" date="2017-06" db="EMBL/GenBank/DDBJ databases">
        <title>Aedes aegypti genome working group (AGWG) sequencing and assembly.</title>
        <authorList>
            <consortium name="Aedes aegypti Genome Working Group (AGWG)"/>
            <person name="Matthews B.J."/>
        </authorList>
    </citation>
    <scope>NUCLEOTIDE SEQUENCE [LARGE SCALE GENOMIC DNA]</scope>
    <source>
        <strain evidence="4 5">LVP_AGWG</strain>
    </source>
</reference>
<feature type="region of interest" description="Disordered" evidence="2">
    <location>
        <begin position="1545"/>
        <end position="1568"/>
    </location>
</feature>
<feature type="region of interest" description="Disordered" evidence="2">
    <location>
        <begin position="945"/>
        <end position="999"/>
    </location>
</feature>
<feature type="compositionally biased region" description="Basic and acidic residues" evidence="2">
    <location>
        <begin position="71"/>
        <end position="94"/>
    </location>
</feature>
<feature type="compositionally biased region" description="Basic and acidic residues" evidence="2">
    <location>
        <begin position="2678"/>
        <end position="2690"/>
    </location>
</feature>
<gene>
    <name evidence="4" type="primary">5576979</name>
</gene>
<feature type="region of interest" description="Disordered" evidence="2">
    <location>
        <begin position="1161"/>
        <end position="1222"/>
    </location>
</feature>
<feature type="compositionally biased region" description="Polar residues" evidence="2">
    <location>
        <begin position="611"/>
        <end position="625"/>
    </location>
</feature>
<feature type="region of interest" description="Disordered" evidence="2">
    <location>
        <begin position="1067"/>
        <end position="1140"/>
    </location>
</feature>
<keyword evidence="3" id="KW-0472">Membrane</keyword>
<feature type="compositionally biased region" description="Basic and acidic residues" evidence="2">
    <location>
        <begin position="799"/>
        <end position="818"/>
    </location>
</feature>
<dbReference type="PANTHER" id="PTHR34859">
    <property type="entry name" value="UNNAMED PRODUCT"/>
    <property type="match status" value="1"/>
</dbReference>
<feature type="compositionally biased region" description="Basic and acidic residues" evidence="2">
    <location>
        <begin position="1345"/>
        <end position="1374"/>
    </location>
</feature>
<feature type="compositionally biased region" description="Polar residues" evidence="2">
    <location>
        <begin position="1439"/>
        <end position="1448"/>
    </location>
</feature>
<name>A0A6I8TJW4_AEDAE</name>
<dbReference type="FunCoup" id="A0A6I8TJW4">
    <property type="interactions" value="8"/>
</dbReference>
<feature type="compositionally biased region" description="Basic and acidic residues" evidence="2">
    <location>
        <begin position="636"/>
        <end position="646"/>
    </location>
</feature>
<feature type="compositionally biased region" description="Polar residues" evidence="2">
    <location>
        <begin position="2015"/>
        <end position="2027"/>
    </location>
</feature>
<feature type="compositionally biased region" description="Basic and acidic residues" evidence="2">
    <location>
        <begin position="41"/>
        <end position="50"/>
    </location>
</feature>
<dbReference type="OrthoDB" id="6782661at2759"/>
<feature type="compositionally biased region" description="Basic and acidic residues" evidence="2">
    <location>
        <begin position="147"/>
        <end position="192"/>
    </location>
</feature>
<feature type="region of interest" description="Disordered" evidence="2">
    <location>
        <begin position="1318"/>
        <end position="1420"/>
    </location>
</feature>
<reference evidence="4" key="2">
    <citation type="submission" date="2020-05" db="UniProtKB">
        <authorList>
            <consortium name="EnsemblMetazoa"/>
        </authorList>
    </citation>
    <scope>IDENTIFICATION</scope>
    <source>
        <strain evidence="4">LVP_AGWG</strain>
    </source>
</reference>
<keyword evidence="5" id="KW-1185">Reference proteome</keyword>
<keyword evidence="3" id="KW-1133">Transmembrane helix</keyword>
<proteinExistence type="predicted"/>
<feature type="region of interest" description="Disordered" evidence="2">
    <location>
        <begin position="292"/>
        <end position="522"/>
    </location>
</feature>
<feature type="compositionally biased region" description="Basic and acidic residues" evidence="2">
    <location>
        <begin position="1324"/>
        <end position="1335"/>
    </location>
</feature>
<keyword evidence="1" id="KW-0175">Coiled coil</keyword>
<feature type="region of interest" description="Disordered" evidence="2">
    <location>
        <begin position="1952"/>
        <end position="2027"/>
    </location>
</feature>
<feature type="region of interest" description="Disordered" evidence="2">
    <location>
        <begin position="2566"/>
        <end position="2627"/>
    </location>
</feature>
<feature type="region of interest" description="Disordered" evidence="2">
    <location>
        <begin position="2646"/>
        <end position="2709"/>
    </location>
</feature>
<feature type="compositionally biased region" description="Basic and acidic residues" evidence="2">
    <location>
        <begin position="1804"/>
        <end position="1825"/>
    </location>
</feature>
<feature type="transmembrane region" description="Helical" evidence="3">
    <location>
        <begin position="2742"/>
        <end position="2761"/>
    </location>
</feature>
<feature type="compositionally biased region" description="Basic and acidic residues" evidence="2">
    <location>
        <begin position="709"/>
        <end position="721"/>
    </location>
</feature>
<dbReference type="InParanoid" id="A0A6I8TJW4"/>
<feature type="region of interest" description="Disordered" evidence="2">
    <location>
        <begin position="1616"/>
        <end position="1656"/>
    </location>
</feature>
<feature type="compositionally biased region" description="Acidic residues" evidence="2">
    <location>
        <begin position="95"/>
        <end position="146"/>
    </location>
</feature>
<feature type="compositionally biased region" description="Polar residues" evidence="2">
    <location>
        <begin position="758"/>
        <end position="767"/>
    </location>
</feature>
<feature type="compositionally biased region" description="Basic and acidic residues" evidence="2">
    <location>
        <begin position="1067"/>
        <end position="1105"/>
    </location>
</feature>
<evidence type="ECO:0000313" key="5">
    <source>
        <dbReference type="Proteomes" id="UP000008820"/>
    </source>
</evidence>
<feature type="region of interest" description="Disordered" evidence="2">
    <location>
        <begin position="1761"/>
        <end position="1873"/>
    </location>
</feature>
<feature type="compositionally biased region" description="Polar residues" evidence="2">
    <location>
        <begin position="1634"/>
        <end position="1645"/>
    </location>
</feature>
<feature type="compositionally biased region" description="Basic and acidic residues" evidence="2">
    <location>
        <begin position="501"/>
        <end position="512"/>
    </location>
</feature>
<feature type="compositionally biased region" description="Basic and acidic residues" evidence="2">
    <location>
        <begin position="249"/>
        <end position="271"/>
    </location>
</feature>
<feature type="region of interest" description="Disordered" evidence="2">
    <location>
        <begin position="2053"/>
        <end position="2090"/>
    </location>
</feature>
<accession>A0A6I8TJW4</accession>
<feature type="coiled-coil region" evidence="1">
    <location>
        <begin position="2324"/>
        <end position="2522"/>
    </location>
</feature>
<feature type="region of interest" description="Disordered" evidence="2">
    <location>
        <begin position="702"/>
        <end position="721"/>
    </location>
</feature>
<feature type="region of interest" description="Disordered" evidence="2">
    <location>
        <begin position="2240"/>
        <end position="2264"/>
    </location>
</feature>
<dbReference type="PANTHER" id="PTHR34859:SF2">
    <property type="entry name" value="LYSM DOMAIN-CONTAINING PROTEIN"/>
    <property type="match status" value="1"/>
</dbReference>
<feature type="compositionally biased region" description="Acidic residues" evidence="2">
    <location>
        <begin position="1287"/>
        <end position="1297"/>
    </location>
</feature>
<feature type="compositionally biased region" description="Low complexity" evidence="2">
    <location>
        <begin position="399"/>
        <end position="408"/>
    </location>
</feature>
<sequence>MPPNIGRRVVHLFRKLSLRSAGETSQTVLEQQRLGRVRSLSAEHRNKNLDQDENANLKDTVQTENPAPGKQKFDSEKNAFEKKEEGIEKEKEPVEAVDADEEEEEVEEEEEQEEIVEEEEEEEEEEVEEEEEEAEEEVLEDEELEEKNEADKEAKQKAADEEKEEEKKVATKESEQELLKAHEKSVTVPSHKIETAKQVDTVTAPVRKQGKEVATEESEQKLLKALKESATVPSHKIEAAKQVDAVTKPAREQEKEVATEKSEQKLLKAQKDSTTVSSHKIEAAKQVDVVAKPAREQKKEVATEEPEQKLLKAQKESSTVSSYKIEAAKQVDAVTEPAREQEEEVETEKPEQKLLKAQKDSAAVSSHKIRAEKQVDTVTEPAREQEKEVASEESEQKLLKAQKQSAKAPSHKIEAAKQVDAVTEPESIDVQHEEMKAIQTESPSEVNAVITVDGTLTGDGSTEEPSTEIHARETESTDEPPQTTPSEVAEALSTAATQQASDDKDHPEHPEKPAIPPQTYLWEEVKKSKEQVSDGGYPWTHLYKDPLGPDDEPEVIVRYTHSPVNRRRKVEEQLIDGSTREEKKAKTENGHNANESIEMEPVSQEDPITPESATSITTEASNGETHSPRRSRARATSHEPHSLKHEVKAQAKHFLDEHPSIRSFSNSLTRKGKRTRAFVSRSLERAKSMADRQIDKAKVQMNTLRRRKAASEPPRDLPDHKILMLRESPRFGNREIPSYVVRQPSDEAMDTSEAETIENVSPETTTVVPDEIIDLPQQEAPEPVAQQQVEKMEVEEERYEIIEPPKDGTAKPVIEEFKPATPEPPIQIVSEEIKPQPPPKAPRKKKEHHYEDIDDYIPPKEEIKDSKLGADSRLIRQHEIDGFDPIIGEMLGNDKIKISLQLQDEKIVNDMLSRKKRLDEILQHSSEDEKEKDKIPCLGLLAPISSIDSTSSDEDARRTRLSALAEESDTGSIDNTTFKKQDSSKESELPVVSEGHKELELTPAEEKYILEDSNNQFAASDATAQEKILEKQLELTPAEERMLFEAEMKTQITPIEEKVLNTEPLVEKKELSTEDDKPVLDERWSKMSDHEYEPIGEPVDDKIAEAKPSAAKGSLALPTDDPKRKLSTSSLRVPVDDGDTISMEELQKDIEDRYFNRPSVEQASAEISEPVEAAAQEKTSKVKSAMARAQESGKKAMARAQESSRNAMVKAQEGSKSLHQKLRKQTDKFKHKMTNINIKKDKDVAPLASPEIVTTPEIERLDFTIAEPKAEQETGEIEPTPAASDEAAVDAETEEVTAENGTTKKKFKGADFSKIKNIHMPKIHKPEFKRPEFTKISKPKMPKLKTPDMSKFKRPEMPKFLTEKPDFSKLKMPEKIGTIKIQRSKSMKEPVLSSATSAASPSEIEAPSATDETGTKKKLNYTDFSTYPRLLDKFKRQKSAPSNASVRASTPPPLEFNKAGKTSRAKGTGFVSRWAEKSSEDAGSTRFFTGSELGEREGSVEKRMRQRLERAEFDEPELAVTAEQKQLEEYDKENREIHLLSAARHDEFMKRKPPMERQESDLASEEEKQFWASSLGQKIRQNIDMNSNDFDFLDEEDRLRTVRESEALGLSAHDRARFLGEPVGEHSEKDYDMRSTTPYSNKECQSSGSSGIRRRKGVIEEIDDDEFFLRQKGISKDNIQMGEYISSAIKEGLSTPKNALAEMGRYDQYYDDEQDASERMSMEYRTEHGAGGRYYQPSVESDDISNKQSFTDEFRKQADFFKTFPPDRPMRKHKKSFNDEHFDDDHQKVPYDSYQQEEDQDVEFYGRDRKYSIEQPEIRTEREEHFMDEESVGNGFTLTGTAVPPTPPRRRKKRFRDVTPSDLTPFGNGLTSKPIYNSFTLGPETHIFNADVPLAQEESFTTPIPTPRRSRSRSQLSKFMDDDRTSRGAESYIFGAEDNALVKLALDMSESNGYATVRKDPPPRPPAPIRRRKSTRSLGDQRQFNTLPNFHSISPARPSRNYSTISPNRPPRGRSISSLNESTTKLPSISKDDITQYEDIEAVENHVKLHETLQSGEVVKKMKDRPLPPPPRPPRDTRKPRKFDHDDRLDFDGGAERITTFDTIEPRVIEEVEIAIQTDPVSEDFELDIEISDTIGKSSKTLQEILKEEQQAEIDRARQLAEASNLMRDIQKFRDSTSSLSLHGSRPETPSAMTFERRVSAPSASQIVPSLSSENLTEQDLANIDDDKFIAELVKKYVSEEKVTDNSKKSQKSIEDPKAEVETVEPPKLREIESMIVQETVQREDVRTVQSRPSAPPRRRSLVSSTQDIPTSIEIPQNVIEEIVERLRTNEQQHIAELEQLHQQQMEDLRKQQEEQRLIQELKLEEQQKMLFDQQNQQLHETQQLKEQILQQQEQQMALLQQQQQQQQQLLLAQQQQQILLQQQEKERELQRERERELLREREIELEKARERERELHHARELELQRARELEQQRARELEQQRLRELELQRSMELEHQRLRDLEQQRAQEAEIQRAREAELQRARDAELQRARETEIQRIRETEMLRAQEAEIIKLKEFERKMRESQIRETKASETAPSETAAEERVEVADSELASEVGETVPETAASEEKPAVAPAPVRPPLPRITPQIPINAQFPYQEYLPYSLPPQPFYPTRNLSDDEGAYPQTPHRRRRHHRSRRESTSEEELQREPRKQRHGTRSPEPSIPALGSQLIRACGTSIRETGDELMTILRASSKDENKRDLHIALIILIVIVAGLMALGMSGEQSVHHHHWDYFNPPGNSGR</sequence>
<feature type="compositionally biased region" description="Basic and acidic residues" evidence="2">
    <location>
        <begin position="1493"/>
        <end position="1503"/>
    </location>
</feature>
<feature type="region of interest" description="Disordered" evidence="2">
    <location>
        <begin position="242"/>
        <end position="279"/>
    </location>
</feature>